<dbReference type="EMBL" id="VSSQ01009102">
    <property type="protein sequence ID" value="MPM40719.1"/>
    <property type="molecule type" value="Genomic_DNA"/>
</dbReference>
<evidence type="ECO:0000256" key="2">
    <source>
        <dbReference type="ARBA" id="ARBA00022556"/>
    </source>
</evidence>
<evidence type="ECO:0000256" key="6">
    <source>
        <dbReference type="ARBA" id="ARBA00023315"/>
    </source>
</evidence>
<comment type="caution">
    <text evidence="8">The sequence shown here is derived from an EMBL/GenBank/DDBJ whole genome shotgun (WGS) entry which is preliminary data.</text>
</comment>
<gene>
    <name evidence="8" type="primary">lpxD_28</name>
    <name evidence="8" type="ORF">SDC9_87367</name>
</gene>
<dbReference type="EC" id="2.3.1.-" evidence="8"/>
<keyword evidence="4" id="KW-0677">Repeat</keyword>
<keyword evidence="5" id="KW-0443">Lipid metabolism</keyword>
<evidence type="ECO:0000259" key="7">
    <source>
        <dbReference type="Pfam" id="PF04613"/>
    </source>
</evidence>
<dbReference type="GO" id="GO:0016410">
    <property type="term" value="F:N-acyltransferase activity"/>
    <property type="evidence" value="ECO:0007669"/>
    <property type="project" value="InterPro"/>
</dbReference>
<keyword evidence="1" id="KW-0444">Lipid biosynthesis</keyword>
<dbReference type="InterPro" id="IPR018357">
    <property type="entry name" value="Hexapep_transf_CS"/>
</dbReference>
<protein>
    <submittedName>
        <fullName evidence="8">UDP-3-O-acylglucosamine N-acyltransferase</fullName>
        <ecNumber evidence="8">2.3.1.-</ecNumber>
    </submittedName>
</protein>
<proteinExistence type="inferred from homology"/>
<evidence type="ECO:0000256" key="5">
    <source>
        <dbReference type="ARBA" id="ARBA00023098"/>
    </source>
</evidence>
<dbReference type="Gene3D" id="2.160.10.10">
    <property type="entry name" value="Hexapeptide repeat proteins"/>
    <property type="match status" value="1"/>
</dbReference>
<dbReference type="Pfam" id="PF04613">
    <property type="entry name" value="LpxD"/>
    <property type="match status" value="1"/>
</dbReference>
<dbReference type="InterPro" id="IPR007691">
    <property type="entry name" value="LpxD"/>
</dbReference>
<keyword evidence="6 8" id="KW-0012">Acyltransferase</keyword>
<dbReference type="NCBIfam" id="TIGR01853">
    <property type="entry name" value="lipid_A_lpxD"/>
    <property type="match status" value="1"/>
</dbReference>
<dbReference type="PANTHER" id="PTHR43378">
    <property type="entry name" value="UDP-3-O-ACYLGLUCOSAMINE N-ACYLTRANSFERASE"/>
    <property type="match status" value="1"/>
</dbReference>
<dbReference type="Pfam" id="PF00132">
    <property type="entry name" value="Hexapep"/>
    <property type="match status" value="1"/>
</dbReference>
<dbReference type="PANTHER" id="PTHR43378:SF2">
    <property type="entry name" value="UDP-3-O-ACYLGLUCOSAMINE N-ACYLTRANSFERASE 1, MITOCHONDRIAL-RELATED"/>
    <property type="match status" value="1"/>
</dbReference>
<dbReference type="PROSITE" id="PS00101">
    <property type="entry name" value="HEXAPEP_TRANSFERASES"/>
    <property type="match status" value="1"/>
</dbReference>
<feature type="domain" description="UDP-3-O-[3-hydroxymyristoyl] glucosamine N-acyltransferase non-repeat region" evidence="7">
    <location>
        <begin position="21"/>
        <end position="89"/>
    </location>
</feature>
<dbReference type="NCBIfam" id="NF002060">
    <property type="entry name" value="PRK00892.1"/>
    <property type="match status" value="1"/>
</dbReference>
<dbReference type="SUPFAM" id="SSF51161">
    <property type="entry name" value="Trimeric LpxA-like enzymes"/>
    <property type="match status" value="1"/>
</dbReference>
<organism evidence="8">
    <name type="scientific">bioreactor metagenome</name>
    <dbReference type="NCBI Taxonomy" id="1076179"/>
    <lineage>
        <taxon>unclassified sequences</taxon>
        <taxon>metagenomes</taxon>
        <taxon>ecological metagenomes</taxon>
    </lineage>
</organism>
<keyword evidence="3 8" id="KW-0808">Transferase</keyword>
<sequence length="345" mass="37077">MTFTAQQIADFLKGEIIGNPNVEVDNFAKIEEGKPRTIAFLSNPKYTHYIYETKADIVLVNNDFIPEKTVSATLIKVPDAYAALASLLDLVNSLTPPKIGIEAMSFVSATAKLDDNIYVGAFAYIGENVQVGKNVKIYPQAYIGDNVKIGNNVVIYAGVKVYHSCIIGDNCILHAGVVVGADGFGFSKQEGVYHKIQQIGNVILEEDVEVGANTTIDRAVMGSTIIRRGVKLDNLIQVAHNCEIGKNTVMAAQVGIAGSTKIGEGCVLGGQVGIGGHITIGNQSQIGAQSGIISNTPEGSEVMGSPAYQIKNYFKSSIIIPKLPDMYRQINVLEKEIKELKKQLS</sequence>
<evidence type="ECO:0000313" key="8">
    <source>
        <dbReference type="EMBL" id="MPM40719.1"/>
    </source>
</evidence>
<name>A0A644ZIQ5_9ZZZZ</name>
<evidence type="ECO:0000256" key="3">
    <source>
        <dbReference type="ARBA" id="ARBA00022679"/>
    </source>
</evidence>
<dbReference type="GO" id="GO:0009245">
    <property type="term" value="P:lipid A biosynthetic process"/>
    <property type="evidence" value="ECO:0007669"/>
    <property type="project" value="UniProtKB-KW"/>
</dbReference>
<keyword evidence="2" id="KW-0441">Lipid A biosynthesis</keyword>
<dbReference type="HAMAP" id="MF_00523">
    <property type="entry name" value="LpxD"/>
    <property type="match status" value="1"/>
</dbReference>
<dbReference type="InterPro" id="IPR020573">
    <property type="entry name" value="UDP_GlcNAc_AcTrfase_non-rep"/>
</dbReference>
<dbReference type="GO" id="GO:0016020">
    <property type="term" value="C:membrane"/>
    <property type="evidence" value="ECO:0007669"/>
    <property type="project" value="GOC"/>
</dbReference>
<accession>A0A644ZIQ5</accession>
<evidence type="ECO:0000256" key="1">
    <source>
        <dbReference type="ARBA" id="ARBA00022516"/>
    </source>
</evidence>
<dbReference type="InterPro" id="IPR011004">
    <property type="entry name" value="Trimer_LpxA-like_sf"/>
</dbReference>
<reference evidence="8" key="1">
    <citation type="submission" date="2019-08" db="EMBL/GenBank/DDBJ databases">
        <authorList>
            <person name="Kucharzyk K."/>
            <person name="Murdoch R.W."/>
            <person name="Higgins S."/>
            <person name="Loffler F."/>
        </authorList>
    </citation>
    <scope>NUCLEOTIDE SEQUENCE</scope>
</reference>
<dbReference type="Gene3D" id="3.40.1390.10">
    <property type="entry name" value="MurE/MurF, N-terminal domain"/>
    <property type="match status" value="1"/>
</dbReference>
<dbReference type="AlphaFoldDB" id="A0A644ZIQ5"/>
<dbReference type="CDD" id="cd03352">
    <property type="entry name" value="LbH_LpxD"/>
    <property type="match status" value="1"/>
</dbReference>
<dbReference type="Pfam" id="PF14602">
    <property type="entry name" value="Hexapep_2"/>
    <property type="match status" value="2"/>
</dbReference>
<evidence type="ECO:0000256" key="4">
    <source>
        <dbReference type="ARBA" id="ARBA00022737"/>
    </source>
</evidence>
<dbReference type="InterPro" id="IPR001451">
    <property type="entry name" value="Hexapep"/>
</dbReference>